<keyword evidence="11" id="KW-1185">Reference proteome</keyword>
<dbReference type="Pfam" id="PF00664">
    <property type="entry name" value="ABC_membrane"/>
    <property type="match status" value="1"/>
</dbReference>
<dbReference type="PROSITE" id="PS00211">
    <property type="entry name" value="ABC_TRANSPORTER_1"/>
    <property type="match status" value="1"/>
</dbReference>
<evidence type="ECO:0000256" key="7">
    <source>
        <dbReference type="SAM" id="Phobius"/>
    </source>
</evidence>
<keyword evidence="3" id="KW-0547">Nucleotide-binding</keyword>
<comment type="caution">
    <text evidence="10">The sequence shown here is derived from an EMBL/GenBank/DDBJ whole genome shotgun (WGS) entry which is preliminary data.</text>
</comment>
<sequence>MNARPPDPRDAPFADSGQVLRRLLGLARGHRGWMAAGAALALLSTLSGIGLLAVSGHFITSMALAGASGAAINYYTPAALIRLLAILRTGGRYAERLITHEATLRVLARLRIWLFGRLVPLAPAGLGGLRSAELFSRLRADVDALEHAYLGVLIPLLVALVVTGIVLATALLYLPVLALWLLLPIGLGGVLLPRWAMKKGAAPGATVVECAETLRTLAADGLRGRAELALYGTESAHAERIAAATIRLQQARRQTNRLEAISGAGVALAAQLAVVGVLVFGLPALHTATLAPPDLTMLVLLAMAAFDAIAPLPEAWAQLGATMASARRVFALADTPPPVIEPQAPSPVVHDDGLSIRRLRLSYGALEPWVLDGVDLDLPQGHRLAVVGPSGAGKSSLVGALLRLYPYQGSITLGGTPLDTWQGDDVRARIAVVDQQPYLFDASLRNNLCIARPDATDEQLKKVIVQAQLDGYVASLPQGLDTWVGENGVRVSGGEARRIAIARALLADAPILVLDEPTEGLDAGTAAQLYQALAAAMAGRSVLLITHRLGGLSTLVDEVATMRHGRIIECVPTAVYLGVFSGAERASAASPAGQVTGI</sequence>
<dbReference type="PROSITE" id="PS50893">
    <property type="entry name" value="ABC_TRANSPORTER_2"/>
    <property type="match status" value="1"/>
</dbReference>
<keyword evidence="4" id="KW-0067">ATP-binding</keyword>
<dbReference type="InterPro" id="IPR011527">
    <property type="entry name" value="ABC1_TM_dom"/>
</dbReference>
<dbReference type="PANTHER" id="PTHR43394">
    <property type="entry name" value="ATP-DEPENDENT PERMEASE MDL1, MITOCHONDRIAL"/>
    <property type="match status" value="1"/>
</dbReference>
<evidence type="ECO:0000256" key="5">
    <source>
        <dbReference type="ARBA" id="ARBA00022989"/>
    </source>
</evidence>
<evidence type="ECO:0000256" key="2">
    <source>
        <dbReference type="ARBA" id="ARBA00022692"/>
    </source>
</evidence>
<comment type="subcellular location">
    <subcellularLocation>
        <location evidence="1">Cell membrane</location>
        <topology evidence="1">Multi-pass membrane protein</topology>
    </subcellularLocation>
</comment>
<dbReference type="SMART" id="SM00382">
    <property type="entry name" value="AAA"/>
    <property type="match status" value="1"/>
</dbReference>
<feature type="domain" description="ABC transmembrane type-1" evidence="9">
    <location>
        <begin position="35"/>
        <end position="321"/>
    </location>
</feature>
<organism evidence="10 11">
    <name type="scientific">Rhodanobacter glycinis</name>
    <dbReference type="NCBI Taxonomy" id="582702"/>
    <lineage>
        <taxon>Bacteria</taxon>
        <taxon>Pseudomonadati</taxon>
        <taxon>Pseudomonadota</taxon>
        <taxon>Gammaproteobacteria</taxon>
        <taxon>Lysobacterales</taxon>
        <taxon>Rhodanobacteraceae</taxon>
        <taxon>Rhodanobacter</taxon>
    </lineage>
</organism>
<protein>
    <submittedName>
        <fullName evidence="10">Thiol reductant ABC exporter subunit CydC</fullName>
    </submittedName>
</protein>
<dbReference type="InterPro" id="IPR014223">
    <property type="entry name" value="ABC_CydC/D"/>
</dbReference>
<dbReference type="Gene3D" id="1.20.1560.10">
    <property type="entry name" value="ABC transporter type 1, transmembrane domain"/>
    <property type="match status" value="1"/>
</dbReference>
<feature type="transmembrane region" description="Helical" evidence="7">
    <location>
        <begin position="172"/>
        <end position="192"/>
    </location>
</feature>
<name>A0A502FGS9_9GAMM</name>
<accession>A0A502FGS9</accession>
<dbReference type="InterPro" id="IPR003593">
    <property type="entry name" value="AAA+_ATPase"/>
</dbReference>
<evidence type="ECO:0000256" key="4">
    <source>
        <dbReference type="ARBA" id="ARBA00022840"/>
    </source>
</evidence>
<dbReference type="PANTHER" id="PTHR43394:SF1">
    <property type="entry name" value="ATP-BINDING CASSETTE SUB-FAMILY B MEMBER 10, MITOCHONDRIAL"/>
    <property type="match status" value="1"/>
</dbReference>
<dbReference type="AlphaFoldDB" id="A0A502FGS9"/>
<evidence type="ECO:0000313" key="11">
    <source>
        <dbReference type="Proteomes" id="UP000319486"/>
    </source>
</evidence>
<dbReference type="GO" id="GO:0005524">
    <property type="term" value="F:ATP binding"/>
    <property type="evidence" value="ECO:0007669"/>
    <property type="project" value="UniProtKB-KW"/>
</dbReference>
<dbReference type="GO" id="GO:0016887">
    <property type="term" value="F:ATP hydrolysis activity"/>
    <property type="evidence" value="ECO:0007669"/>
    <property type="project" value="InterPro"/>
</dbReference>
<dbReference type="NCBIfam" id="TIGR02868">
    <property type="entry name" value="CydC"/>
    <property type="match status" value="1"/>
</dbReference>
<dbReference type="GO" id="GO:0034775">
    <property type="term" value="P:glutathione transmembrane transport"/>
    <property type="evidence" value="ECO:0007669"/>
    <property type="project" value="InterPro"/>
</dbReference>
<keyword evidence="5 7" id="KW-1133">Transmembrane helix</keyword>
<feature type="transmembrane region" description="Helical" evidence="7">
    <location>
        <begin position="147"/>
        <end position="166"/>
    </location>
</feature>
<dbReference type="RefSeq" id="WP_140648366.1">
    <property type="nucleotide sequence ID" value="NZ_RCZB01000002.1"/>
</dbReference>
<dbReference type="InterPro" id="IPR036640">
    <property type="entry name" value="ABC1_TM_sf"/>
</dbReference>
<feature type="domain" description="ABC transporter" evidence="8">
    <location>
        <begin position="356"/>
        <end position="589"/>
    </location>
</feature>
<keyword evidence="2 7" id="KW-0812">Transmembrane</keyword>
<dbReference type="SUPFAM" id="SSF52540">
    <property type="entry name" value="P-loop containing nucleoside triphosphate hydrolases"/>
    <property type="match status" value="1"/>
</dbReference>
<dbReference type="CDD" id="cd18585">
    <property type="entry name" value="ABC_6TM_CydC"/>
    <property type="match status" value="1"/>
</dbReference>
<dbReference type="EMBL" id="RCZO01000001">
    <property type="protein sequence ID" value="TPG11156.1"/>
    <property type="molecule type" value="Genomic_DNA"/>
</dbReference>
<dbReference type="InterPro" id="IPR039421">
    <property type="entry name" value="Type_1_exporter"/>
</dbReference>
<dbReference type="Pfam" id="PF00005">
    <property type="entry name" value="ABC_tran"/>
    <property type="match status" value="1"/>
</dbReference>
<dbReference type="PROSITE" id="PS50929">
    <property type="entry name" value="ABC_TM1F"/>
    <property type="match status" value="1"/>
</dbReference>
<evidence type="ECO:0000259" key="9">
    <source>
        <dbReference type="PROSITE" id="PS50929"/>
    </source>
</evidence>
<feature type="transmembrane region" description="Helical" evidence="7">
    <location>
        <begin position="260"/>
        <end position="285"/>
    </location>
</feature>
<reference evidence="10 11" key="1">
    <citation type="journal article" date="2019" name="Environ. Microbiol.">
        <title>Species interactions and distinct microbial communities in high Arctic permafrost affected cryosols are associated with the CH4 and CO2 gas fluxes.</title>
        <authorList>
            <person name="Altshuler I."/>
            <person name="Hamel J."/>
            <person name="Turney S."/>
            <person name="Magnuson E."/>
            <person name="Levesque R."/>
            <person name="Greer C."/>
            <person name="Whyte L.G."/>
        </authorList>
    </citation>
    <scope>NUCLEOTIDE SEQUENCE [LARGE SCALE GENOMIC DNA]</scope>
    <source>
        <strain evidence="10 11">S13Y</strain>
    </source>
</reference>
<gene>
    <name evidence="10" type="primary">cydC</name>
    <name evidence="10" type="ORF">EAH88_00965</name>
</gene>
<evidence type="ECO:0000256" key="6">
    <source>
        <dbReference type="ARBA" id="ARBA00023136"/>
    </source>
</evidence>
<dbReference type="OrthoDB" id="9802264at2"/>
<dbReference type="InterPro" id="IPR027417">
    <property type="entry name" value="P-loop_NTPase"/>
</dbReference>
<proteinExistence type="predicted"/>
<dbReference type="InterPro" id="IPR003439">
    <property type="entry name" value="ABC_transporter-like_ATP-bd"/>
</dbReference>
<evidence type="ECO:0000256" key="3">
    <source>
        <dbReference type="ARBA" id="ARBA00022741"/>
    </source>
</evidence>
<dbReference type="GO" id="GO:0015421">
    <property type="term" value="F:ABC-type oligopeptide transporter activity"/>
    <property type="evidence" value="ECO:0007669"/>
    <property type="project" value="TreeGrafter"/>
</dbReference>
<evidence type="ECO:0000259" key="8">
    <source>
        <dbReference type="PROSITE" id="PS50893"/>
    </source>
</evidence>
<feature type="transmembrane region" description="Helical" evidence="7">
    <location>
        <begin position="32"/>
        <end position="59"/>
    </location>
</feature>
<evidence type="ECO:0000256" key="1">
    <source>
        <dbReference type="ARBA" id="ARBA00004651"/>
    </source>
</evidence>
<dbReference type="SUPFAM" id="SSF90123">
    <property type="entry name" value="ABC transporter transmembrane region"/>
    <property type="match status" value="1"/>
</dbReference>
<keyword evidence="6 7" id="KW-0472">Membrane</keyword>
<dbReference type="InterPro" id="IPR017871">
    <property type="entry name" value="ABC_transporter-like_CS"/>
</dbReference>
<dbReference type="GO" id="GO:0045454">
    <property type="term" value="P:cell redox homeostasis"/>
    <property type="evidence" value="ECO:0007669"/>
    <property type="project" value="InterPro"/>
</dbReference>
<evidence type="ECO:0000313" key="10">
    <source>
        <dbReference type="EMBL" id="TPG11156.1"/>
    </source>
</evidence>
<dbReference type="Gene3D" id="3.40.50.300">
    <property type="entry name" value="P-loop containing nucleotide triphosphate hydrolases"/>
    <property type="match status" value="1"/>
</dbReference>
<dbReference type="Proteomes" id="UP000319486">
    <property type="component" value="Unassembled WGS sequence"/>
</dbReference>
<feature type="transmembrane region" description="Helical" evidence="7">
    <location>
        <begin position="65"/>
        <end position="87"/>
    </location>
</feature>
<dbReference type="GO" id="GO:0005886">
    <property type="term" value="C:plasma membrane"/>
    <property type="evidence" value="ECO:0007669"/>
    <property type="project" value="UniProtKB-SubCell"/>
</dbReference>